<organism evidence="2 3">
    <name type="scientific">Chryseobacterium aquaticum</name>
    <dbReference type="NCBI Taxonomy" id="452084"/>
    <lineage>
        <taxon>Bacteria</taxon>
        <taxon>Pseudomonadati</taxon>
        <taxon>Bacteroidota</taxon>
        <taxon>Flavobacteriia</taxon>
        <taxon>Flavobacteriales</taxon>
        <taxon>Weeksellaceae</taxon>
        <taxon>Chryseobacterium group</taxon>
        <taxon>Chryseobacterium</taxon>
    </lineage>
</organism>
<evidence type="ECO:0000313" key="2">
    <source>
        <dbReference type="EMBL" id="KQK24272.1"/>
    </source>
</evidence>
<dbReference type="STRING" id="452084.AR438_16715"/>
<dbReference type="RefSeq" id="WP_056017629.1">
    <property type="nucleotide sequence ID" value="NZ_LLYZ01000021.1"/>
</dbReference>
<dbReference type="PROSITE" id="PS51257">
    <property type="entry name" value="PROKAR_LIPOPROTEIN"/>
    <property type="match status" value="1"/>
</dbReference>
<evidence type="ECO:0008006" key="4">
    <source>
        <dbReference type="Google" id="ProtNLM"/>
    </source>
</evidence>
<feature type="signal peptide" evidence="1">
    <location>
        <begin position="1"/>
        <end position="19"/>
    </location>
</feature>
<evidence type="ECO:0000313" key="3">
    <source>
        <dbReference type="Proteomes" id="UP000051682"/>
    </source>
</evidence>
<keyword evidence="1" id="KW-0732">Signal</keyword>
<dbReference type="AlphaFoldDB" id="A0A0Q3HNA4"/>
<accession>A0A0Q3HNA4</accession>
<dbReference type="EMBL" id="LLYZ01000021">
    <property type="protein sequence ID" value="KQK24272.1"/>
    <property type="molecule type" value="Genomic_DNA"/>
</dbReference>
<feature type="chain" id="PRO_5006203580" description="DUF1735 domain-containing protein" evidence="1">
    <location>
        <begin position="20"/>
        <end position="182"/>
    </location>
</feature>
<proteinExistence type="predicted"/>
<protein>
    <recommendedName>
        <fullName evidence="4">DUF1735 domain-containing protein</fullName>
    </recommendedName>
</protein>
<sequence length="182" mass="20330">MRKILPILTLAFASFFIYSCDNNDDEVVTVDNTVYAQVRDVTGTFTSGNNFRISQGLSIPATDVVLVYRNVGTGSGANAVWQLIPKTYYLDDNLAFPANRELDYNFDFTTQDVEIRTEANFNQATQMTGTEATQYLNNQTFRIVLIPAVSGKNTNSVDTSDYNAVVKFYNLNDSNVINTKIN</sequence>
<dbReference type="OrthoDB" id="1524444at2"/>
<gene>
    <name evidence="2" type="ORF">AR438_16715</name>
</gene>
<keyword evidence="3" id="KW-1185">Reference proteome</keyword>
<reference evidence="2 3" key="1">
    <citation type="submission" date="2015-10" db="EMBL/GenBank/DDBJ databases">
        <title>Chryseobacterium aquaticum genome.</title>
        <authorList>
            <person name="Newman J.D."/>
            <person name="Ferguson M.B."/>
            <person name="Miller J.R."/>
        </authorList>
    </citation>
    <scope>NUCLEOTIDE SEQUENCE [LARGE SCALE GENOMIC DNA]</scope>
    <source>
        <strain evidence="2 3">KCTC 12483</strain>
    </source>
</reference>
<name>A0A0Q3HNA4_9FLAO</name>
<dbReference type="Proteomes" id="UP000051682">
    <property type="component" value="Unassembled WGS sequence"/>
</dbReference>
<evidence type="ECO:0000256" key="1">
    <source>
        <dbReference type="SAM" id="SignalP"/>
    </source>
</evidence>
<comment type="caution">
    <text evidence="2">The sequence shown here is derived from an EMBL/GenBank/DDBJ whole genome shotgun (WGS) entry which is preliminary data.</text>
</comment>